<dbReference type="InterPro" id="IPR015919">
    <property type="entry name" value="Cadherin-like_sf"/>
</dbReference>
<dbReference type="STRING" id="76731.RD2015_2476"/>
<gene>
    <name evidence="2" type="ORF">RD2015_2476</name>
</gene>
<dbReference type="InterPro" id="IPR013783">
    <property type="entry name" value="Ig-like_fold"/>
</dbReference>
<feature type="compositionally biased region" description="Low complexity" evidence="1">
    <location>
        <begin position="2055"/>
        <end position="2071"/>
    </location>
</feature>
<organism evidence="2 3">
    <name type="scientific">Roseateles depolymerans</name>
    <dbReference type="NCBI Taxonomy" id="76731"/>
    <lineage>
        <taxon>Bacteria</taxon>
        <taxon>Pseudomonadati</taxon>
        <taxon>Pseudomonadota</taxon>
        <taxon>Betaproteobacteria</taxon>
        <taxon>Burkholderiales</taxon>
        <taxon>Sphaerotilaceae</taxon>
        <taxon>Roseateles</taxon>
    </lineage>
</organism>
<dbReference type="EMBL" id="CP013729">
    <property type="protein sequence ID" value="ALV06944.1"/>
    <property type="molecule type" value="Genomic_DNA"/>
</dbReference>
<dbReference type="RefSeq" id="WP_058935141.1">
    <property type="nucleotide sequence ID" value="NZ_CP013729.1"/>
</dbReference>
<dbReference type="PANTHER" id="PTHR14139:SF2">
    <property type="entry name" value="CALSYNTENIN-1"/>
    <property type="match status" value="1"/>
</dbReference>
<evidence type="ECO:0000313" key="2">
    <source>
        <dbReference type="EMBL" id="ALV06944.1"/>
    </source>
</evidence>
<dbReference type="Proteomes" id="UP000060699">
    <property type="component" value="Chromosome"/>
</dbReference>
<dbReference type="GO" id="GO:0005509">
    <property type="term" value="F:calcium ion binding"/>
    <property type="evidence" value="ECO:0007669"/>
    <property type="project" value="InterPro"/>
</dbReference>
<name>A0A0U3NEU2_9BURK</name>
<dbReference type="PATRIC" id="fig|76731.3.peg.2534"/>
<dbReference type="KEGG" id="rdp:RD2015_2476"/>
<feature type="region of interest" description="Disordered" evidence="1">
    <location>
        <begin position="44"/>
        <end position="64"/>
    </location>
</feature>
<dbReference type="GO" id="GO:0016020">
    <property type="term" value="C:membrane"/>
    <property type="evidence" value="ECO:0007669"/>
    <property type="project" value="InterPro"/>
</dbReference>
<dbReference type="PANTHER" id="PTHR14139">
    <property type="entry name" value="CALSYNTENIN"/>
    <property type="match status" value="1"/>
</dbReference>
<evidence type="ECO:0000256" key="1">
    <source>
        <dbReference type="SAM" id="MobiDB-lite"/>
    </source>
</evidence>
<dbReference type="Gene3D" id="2.60.40.10">
    <property type="entry name" value="Immunoglobulins"/>
    <property type="match status" value="1"/>
</dbReference>
<sequence length="2100" mass="211241">MMALEPRLMFDASVGVTAAAVVADHPAQDHSRDASIDVRPTLAQATPATPETPQASETTTAAATAGAAPARHEIVFVDGQVANAQQIISALPAGIEVVVLDGSKDGFAQMASYLSGRHDIDAIALISHGDTGRVQAGTVWLTSDSIAAHADALRAIGAALSADGDLLLYGCKTAEGSAGQHFLDQIAAITSADVAGSTDNTGAAAYSGNWTLERSTGAIEAANLGRALAGYNALLAAPSYETFDGLILPDDGGQRYFIPYGQELVFNGWRFGITDQFGNLDAGSRLFGTNQSLDTNLANDSQDKALIVEGPNSPNAYQLVIKSNSGEEFAFNSITVEDLLGGDTRYRLLGYRNGVQVSGAIFDFTAPYAGGAGGNGLVVDPTDQLPWNSVDEIRIVHLDTTLGTQLAIDDLNVSAAISNAVPVIANLNGDAFTYLEGSGTVKIDVGQNATVTDTDSTDFSGGNLTVQIVTNYQSGTGAQDSLNIVNEGTGVGQIGLSGTNVTYGGTIIGTATGNGTGTLVVSFNAAATPAAVQALVRDIGFNHDGNNPAALVRTVQFRLNDGDSVDNSVSSNVSIDVRPVNDAPTLTATGQNPAFTENGSGVVLFGTTAISTIESSQSVRTLTLNVSNVSDGASERLTIDGTTVGLFNGNSLTTATLGIAVSVSVSGGVATVTLDKSGGLSAAQAQTLVNGLTYSDTSEAPTAGNRAITLTSVKDTGGTADGGADTTVLAITSTVTVVAVNDAPILTTSGGNAAFTAGDNTASTPVVVDSGLTLSDVDSSTMASATVRISGNFVSGEDLLIFSNNNSALYGNISASFNSATGVLTMTSAGSTATTAQWQAAMRSVRYTDTAVTPNTATRTISFQVNDGTDDSLTSTRNVSVAATDQTPLLSNSGGSATFTENQGPAQVDPGLTVSDLDNATLSSAAVQIAGNFRSGEDLLLFTNTSSVTYGNIIGSYNAGTGVLTLTSAGSTATVSQWQAALRSVNYANTSFDPDTATRTIAFTVSDGTKTSAAGTRNVNVVSVDIPPVLGASGGSATFTEGNQVAGTPVVVDSGLTLSDADSTTLASATVAVTGNFQSGADVLGFINTNFTTYGNIIGSYDASTGVLSLSSAGATATVAQWQAALRSVSYANTSDTPSASTRTISFTVNDGGVDSNSVSRTVNVVPVDDTPVLSGGTGTPVFQELDGQAASPVAIAPALVISDADSPTLVSATVAITGNLQTTQDLLSFINGDATQFGNISGSYNAATGVLSLSSAGGTATAAQWQAALRSVTYSNSSEAPNTATRAISITVNDGSTDSNTVVRSVAVTSTNDTPVNQTPVAEQHVFQDGTLVFGTAQGNALSISDADAGNGLVQVTLTASHGTLSLSGVNGLSFAVGTGSADATMTFTGSVADINAALQGLSFAPTAGYRGPASLQITTDDLGNSGGPARTDTDTVTVSVDPTFPTITGVNTPTPDGGYKVGDIVTTTITFDQAVVVDASNGTPSLLLETGAVDRQAVYVSGSGTNTLTFRYVVQAGDTTTRLDYASSAALALNGASIRSATQFDAVLALPTPGGGDSLAAQHAIRIDGVAPTVTGVQLPAAGTYVAGQALDITVNYSEAVTVSGNGAAPRLAVTLEDGRIAYADYVSGSGSNALLFRYTVQAGQQAATGIALAGSLDANGAALRDAVGNTAATTLTGVGATSGIRVDAVTPTVAAITRLDGSATSGQPVRYQVSFTENVSGVDAADFTLSTTGNASAAVLGVTQVDGRTYVVEVGQIVGAGQVSLNLAATASGIADTAGNALASSASGPAYAVSPVAPPPLPADPPAPAPAPVAIPVIAPYSPPITFDAGPSLPSVDAPQAATLSGRDSSASTALPVALGLSVPLQPNALDRNVVATPVPVPSGPARDTAESATRNLSGLEATRGYSVNAGEPMRIALPIDTLSALGRDGPVTVEVKLANGRPLPAWLKYDPVTNTLVGRAPAGLSQKLSIEVVVRDSKGQRVSNVVEVDVKPSSGPRSAAPLESRPSAQGSDAERASVAGKAPESPEARTAAALATAPGAGRLSDSHSGSDSDPAAPAPAGRPGLAAQFNRHGHAAWQAERQQWEQFLDAARHTTA</sequence>
<proteinExistence type="predicted"/>
<evidence type="ECO:0000313" key="3">
    <source>
        <dbReference type="Proteomes" id="UP000060699"/>
    </source>
</evidence>
<dbReference type="Pfam" id="PF14252">
    <property type="entry name" value="DUF4347"/>
    <property type="match status" value="1"/>
</dbReference>
<feature type="region of interest" description="Disordered" evidence="1">
    <location>
        <begin position="1994"/>
        <end position="2081"/>
    </location>
</feature>
<feature type="compositionally biased region" description="Low complexity" evidence="1">
    <location>
        <begin position="2032"/>
        <end position="2047"/>
    </location>
</feature>
<dbReference type="SUPFAM" id="SSF49313">
    <property type="entry name" value="Cadherin-like"/>
    <property type="match status" value="1"/>
</dbReference>
<keyword evidence="3" id="KW-1185">Reference proteome</keyword>
<reference evidence="2 3" key="1">
    <citation type="submission" date="2015-12" db="EMBL/GenBank/DDBJ databases">
        <title>Complete genome of Roseateles depolymerans KCTC 42856.</title>
        <authorList>
            <person name="Kim K.M."/>
        </authorList>
    </citation>
    <scope>NUCLEOTIDE SEQUENCE [LARGE SCALE GENOMIC DNA]</scope>
    <source>
        <strain evidence="2 3">KCTC 42856</strain>
    </source>
</reference>
<protein>
    <submittedName>
        <fullName evidence="2">Uncharacterized protein</fullName>
    </submittedName>
</protein>
<accession>A0A0U3NEU2</accession>
<dbReference type="InterPro" id="IPR025592">
    <property type="entry name" value="DUF4347"/>
</dbReference>